<dbReference type="PANTHER" id="PTHR46211:SF1">
    <property type="entry name" value="GLYCEROPHOSPHODIESTER PHOSPHODIESTERASE, CYTOPLASMIC"/>
    <property type="match status" value="1"/>
</dbReference>
<proteinExistence type="predicted"/>
<dbReference type="EMBL" id="LAZR01018442">
    <property type="protein sequence ID" value="KKL96395.1"/>
    <property type="molecule type" value="Genomic_DNA"/>
</dbReference>
<protein>
    <recommendedName>
        <fullName evidence="1">GP-PDE domain-containing protein</fullName>
    </recommendedName>
</protein>
<feature type="domain" description="GP-PDE" evidence="1">
    <location>
        <begin position="4"/>
        <end position="244"/>
    </location>
</feature>
<gene>
    <name evidence="2" type="ORF">LCGC14_1844900</name>
</gene>
<dbReference type="SUPFAM" id="SSF51695">
    <property type="entry name" value="PLC-like phosphodiesterases"/>
    <property type="match status" value="1"/>
</dbReference>
<dbReference type="InterPro" id="IPR017946">
    <property type="entry name" value="PLC-like_Pdiesterase_TIM-brl"/>
</dbReference>
<accession>A0A0F9IRP2</accession>
<dbReference type="PROSITE" id="PS51704">
    <property type="entry name" value="GP_PDE"/>
    <property type="match status" value="1"/>
</dbReference>
<evidence type="ECO:0000259" key="1">
    <source>
        <dbReference type="PROSITE" id="PS51704"/>
    </source>
</evidence>
<sequence length="250" mass="29140">MSKTFVWGHRGAGFRDIENSMSSFKKAVDMGVDGIKTEAQLSKDGEIFLCFQQSLRKNGEYIPIQDLESNEIRTLRLDNNEPILTLPEFFSEFKNQNIRYNFDIGGSEVGIRIIEIAREFKVIDKIELAKTATDPSLLPKIFSKIREFDKNVILINSIFLKHATNEKEHLELESMRELNIQGINVKYNFATFELFKLVKENGFKFYVWGVLFKRSIQKFLKMNYKGQSVDAMMSNFPDRLVRLRNEIQNN</sequence>
<dbReference type="GO" id="GO:0008081">
    <property type="term" value="F:phosphoric diester hydrolase activity"/>
    <property type="evidence" value="ECO:0007669"/>
    <property type="project" value="InterPro"/>
</dbReference>
<comment type="caution">
    <text evidence="2">The sequence shown here is derived from an EMBL/GenBank/DDBJ whole genome shotgun (WGS) entry which is preliminary data.</text>
</comment>
<dbReference type="AlphaFoldDB" id="A0A0F9IRP2"/>
<organism evidence="2">
    <name type="scientific">marine sediment metagenome</name>
    <dbReference type="NCBI Taxonomy" id="412755"/>
    <lineage>
        <taxon>unclassified sequences</taxon>
        <taxon>metagenomes</taxon>
        <taxon>ecological metagenomes</taxon>
    </lineage>
</organism>
<dbReference type="GO" id="GO:0006629">
    <property type="term" value="P:lipid metabolic process"/>
    <property type="evidence" value="ECO:0007669"/>
    <property type="project" value="InterPro"/>
</dbReference>
<dbReference type="PANTHER" id="PTHR46211">
    <property type="entry name" value="GLYCEROPHOSPHORYL DIESTER PHOSPHODIESTERASE"/>
    <property type="match status" value="1"/>
</dbReference>
<dbReference type="Gene3D" id="3.20.20.190">
    <property type="entry name" value="Phosphatidylinositol (PI) phosphodiesterase"/>
    <property type="match status" value="1"/>
</dbReference>
<dbReference type="InterPro" id="IPR030395">
    <property type="entry name" value="GP_PDE_dom"/>
</dbReference>
<name>A0A0F9IRP2_9ZZZZ</name>
<dbReference type="Pfam" id="PF03009">
    <property type="entry name" value="GDPD"/>
    <property type="match status" value="1"/>
</dbReference>
<reference evidence="2" key="1">
    <citation type="journal article" date="2015" name="Nature">
        <title>Complex archaea that bridge the gap between prokaryotes and eukaryotes.</title>
        <authorList>
            <person name="Spang A."/>
            <person name="Saw J.H."/>
            <person name="Jorgensen S.L."/>
            <person name="Zaremba-Niedzwiedzka K."/>
            <person name="Martijn J."/>
            <person name="Lind A.E."/>
            <person name="van Eijk R."/>
            <person name="Schleper C."/>
            <person name="Guy L."/>
            <person name="Ettema T.J."/>
        </authorList>
    </citation>
    <scope>NUCLEOTIDE SEQUENCE</scope>
</reference>
<evidence type="ECO:0000313" key="2">
    <source>
        <dbReference type="EMBL" id="KKL96395.1"/>
    </source>
</evidence>